<dbReference type="RefSeq" id="WP_311495584.1">
    <property type="nucleotide sequence ID" value="NZ_JAVRHO010000017.1"/>
</dbReference>
<dbReference type="InterPro" id="IPR010090">
    <property type="entry name" value="Phage_tape_meas"/>
</dbReference>
<proteinExistence type="predicted"/>
<evidence type="ECO:0000259" key="4">
    <source>
        <dbReference type="Pfam" id="PF10145"/>
    </source>
</evidence>
<evidence type="ECO:0000313" key="6">
    <source>
        <dbReference type="Proteomes" id="UP001245285"/>
    </source>
</evidence>
<keyword evidence="3" id="KW-0472">Membrane</keyword>
<dbReference type="PANTHER" id="PTHR37813">
    <property type="entry name" value="FELS-2 PROPHAGE PROTEIN"/>
    <property type="match status" value="1"/>
</dbReference>
<gene>
    <name evidence="5" type="ORF">RM545_12305</name>
</gene>
<dbReference type="EMBL" id="JAVRHO010000017">
    <property type="protein sequence ID" value="MDT0647475.1"/>
    <property type="molecule type" value="Genomic_DNA"/>
</dbReference>
<keyword evidence="3" id="KW-1133">Transmembrane helix</keyword>
<feature type="transmembrane region" description="Helical" evidence="3">
    <location>
        <begin position="483"/>
        <end position="501"/>
    </location>
</feature>
<dbReference type="PANTHER" id="PTHR37813:SF1">
    <property type="entry name" value="FELS-2 PROPHAGE PROTEIN"/>
    <property type="match status" value="1"/>
</dbReference>
<sequence length="646" mass="68632">MASTIKVPTVFTAVDKMTAVIRGMTNNVSKFSRNSISHIQRFDQKINSTFNKLGRFTQIGLGVGLAGIFTMAGQANLDYEKSLASVSAITGATGKDLAHLERISMDTAKATYKAGAEVLKAYELIGSAKPDLLQNADALDAVTRSAITLSKASGMDLTSSAEALTDVMNQFNIDASKSNEIIDKLAAGSKYGSAAIPLIKDAILGFGASAKAANVNVSESVALVEVLASKGIKGAESGTKLRNVLTKMSTIQALPPEAIKQLDKFGVNTALVADKTVPFIDRLKELSKIAEDPLAMVKMFGTENKDAAQILLQNLPVYDDLISKIGESGVAYEQAAKNSSTMAYWINSVKNRFLDSVTATQSNNSALEGTKTIMKFVADNMESIVGVGISLIGVFAVMKALTWGVQAATFAYNIVIGVSTALQKKNILALRGNAVALKAYAGAQWLVNAATAANPIGAVILAIVALVAIVAVAIAYYDEWGAMLLMLLGPFGFLINLIQSFRKHWDSIKEAFKDGGIVGGLKRIGAVIIDALLVPMEQFIGLIGKIPGVGDMVAPALKFIENMRANLNLDANDPTDTDSSADSPNGKPEFIPSSQQQHNTTQETIMEKIGKGQMEIFLNDPGNMVKDVKQSDNFGFPSLTTTQGQR</sequence>
<evidence type="ECO:0000256" key="3">
    <source>
        <dbReference type="SAM" id="Phobius"/>
    </source>
</evidence>
<organism evidence="5 6">
    <name type="scientific">Autumnicola lenta</name>
    <dbReference type="NCBI Taxonomy" id="3075593"/>
    <lineage>
        <taxon>Bacteria</taxon>
        <taxon>Pseudomonadati</taxon>
        <taxon>Bacteroidota</taxon>
        <taxon>Flavobacteriia</taxon>
        <taxon>Flavobacteriales</taxon>
        <taxon>Flavobacteriaceae</taxon>
        <taxon>Autumnicola</taxon>
    </lineage>
</organism>
<dbReference type="Pfam" id="PF10145">
    <property type="entry name" value="PhageMin_Tail"/>
    <property type="match status" value="1"/>
</dbReference>
<accession>A0ABU3CM94</accession>
<feature type="region of interest" description="Disordered" evidence="2">
    <location>
        <begin position="570"/>
        <end position="601"/>
    </location>
</feature>
<protein>
    <submittedName>
        <fullName evidence="5">Phage tail tape measure protein</fullName>
    </submittedName>
</protein>
<feature type="transmembrane region" description="Helical" evidence="3">
    <location>
        <begin position="381"/>
        <end position="398"/>
    </location>
</feature>
<feature type="region of interest" description="Disordered" evidence="2">
    <location>
        <begin position="620"/>
        <end position="646"/>
    </location>
</feature>
<evidence type="ECO:0000256" key="1">
    <source>
        <dbReference type="ARBA" id="ARBA00022612"/>
    </source>
</evidence>
<name>A0ABU3CM94_9FLAO</name>
<dbReference type="NCBIfam" id="TIGR01760">
    <property type="entry name" value="tape_meas_TP901"/>
    <property type="match status" value="1"/>
</dbReference>
<feature type="transmembrane region" description="Helical" evidence="3">
    <location>
        <begin position="456"/>
        <end position="477"/>
    </location>
</feature>
<keyword evidence="6" id="KW-1185">Reference proteome</keyword>
<evidence type="ECO:0000256" key="2">
    <source>
        <dbReference type="SAM" id="MobiDB-lite"/>
    </source>
</evidence>
<dbReference type="Proteomes" id="UP001245285">
    <property type="component" value="Unassembled WGS sequence"/>
</dbReference>
<feature type="compositionally biased region" description="Low complexity" evidence="2">
    <location>
        <begin position="570"/>
        <end position="585"/>
    </location>
</feature>
<reference evidence="5 6" key="1">
    <citation type="submission" date="2023-09" db="EMBL/GenBank/DDBJ databases">
        <authorList>
            <person name="Rey-Velasco X."/>
        </authorList>
    </citation>
    <scope>NUCLEOTIDE SEQUENCE [LARGE SCALE GENOMIC DNA]</scope>
    <source>
        <strain evidence="5 6">F260</strain>
    </source>
</reference>
<evidence type="ECO:0000313" key="5">
    <source>
        <dbReference type="EMBL" id="MDT0647475.1"/>
    </source>
</evidence>
<keyword evidence="3" id="KW-0812">Transmembrane</keyword>
<comment type="caution">
    <text evidence="5">The sequence shown here is derived from an EMBL/GenBank/DDBJ whole genome shotgun (WGS) entry which is preliminary data.</text>
</comment>
<feature type="domain" description="Phage tail tape measure protein" evidence="4">
    <location>
        <begin position="114"/>
        <end position="299"/>
    </location>
</feature>
<keyword evidence="1" id="KW-1188">Viral release from host cell</keyword>
<feature type="compositionally biased region" description="Polar residues" evidence="2">
    <location>
        <begin position="592"/>
        <end position="601"/>
    </location>
</feature>